<feature type="compositionally biased region" description="Acidic residues" evidence="1">
    <location>
        <begin position="872"/>
        <end position="897"/>
    </location>
</feature>
<reference evidence="6" key="1">
    <citation type="submission" date="2025-08" db="UniProtKB">
        <authorList>
            <consortium name="RefSeq"/>
        </authorList>
    </citation>
    <scope>IDENTIFICATION</scope>
    <source>
        <tissue evidence="6">Whole organism</tissue>
    </source>
</reference>
<feature type="region of interest" description="Disordered" evidence="1">
    <location>
        <begin position="858"/>
        <end position="921"/>
    </location>
</feature>
<dbReference type="OrthoDB" id="360653at2759"/>
<organism evidence="5 6">
    <name type="scientific">Frankliniella occidentalis</name>
    <name type="common">Western flower thrips</name>
    <name type="synonym">Euthrips occidentalis</name>
    <dbReference type="NCBI Taxonomy" id="133901"/>
    <lineage>
        <taxon>Eukaryota</taxon>
        <taxon>Metazoa</taxon>
        <taxon>Ecdysozoa</taxon>
        <taxon>Arthropoda</taxon>
        <taxon>Hexapoda</taxon>
        <taxon>Insecta</taxon>
        <taxon>Pterygota</taxon>
        <taxon>Neoptera</taxon>
        <taxon>Paraneoptera</taxon>
        <taxon>Thysanoptera</taxon>
        <taxon>Terebrantia</taxon>
        <taxon>Thripoidea</taxon>
        <taxon>Thripidae</taxon>
        <taxon>Frankliniella</taxon>
    </lineage>
</organism>
<dbReference type="InterPro" id="IPR046523">
    <property type="entry name" value="UTP20_dom"/>
</dbReference>
<evidence type="ECO:0000259" key="4">
    <source>
        <dbReference type="Pfam" id="PF23099"/>
    </source>
</evidence>
<dbReference type="RefSeq" id="XP_026279781.1">
    <property type="nucleotide sequence ID" value="XM_026423996.2"/>
</dbReference>
<dbReference type="KEGG" id="foc:113207427"/>
<feature type="domain" description="U3 small nucleolar RNA-associated protein 20" evidence="3">
    <location>
        <begin position="1872"/>
        <end position="2089"/>
    </location>
</feature>
<feature type="domain" description="U3 small nucleolar RNA-associated protein 20 N-terminal" evidence="2">
    <location>
        <begin position="927"/>
        <end position="1575"/>
    </location>
</feature>
<proteinExistence type="predicted"/>
<dbReference type="GeneID" id="113207427"/>
<evidence type="ECO:0000256" key="1">
    <source>
        <dbReference type="SAM" id="MobiDB-lite"/>
    </source>
</evidence>
<protein>
    <submittedName>
        <fullName evidence="6">Small subunit processome component 20 homolog</fullName>
    </submittedName>
</protein>
<evidence type="ECO:0000313" key="6">
    <source>
        <dbReference type="RefSeq" id="XP_026279781.1"/>
    </source>
</evidence>
<dbReference type="SUPFAM" id="SSF48371">
    <property type="entry name" value="ARM repeat"/>
    <property type="match status" value="2"/>
</dbReference>
<feature type="domain" description="U3 small nucleolar RNA-associated protein 20 C-terminal" evidence="4">
    <location>
        <begin position="2543"/>
        <end position="2850"/>
    </location>
</feature>
<feature type="region of interest" description="Disordered" evidence="1">
    <location>
        <begin position="2820"/>
        <end position="2869"/>
    </location>
</feature>
<dbReference type="GO" id="GO:0032040">
    <property type="term" value="C:small-subunit processome"/>
    <property type="evidence" value="ECO:0007669"/>
    <property type="project" value="TreeGrafter"/>
</dbReference>
<dbReference type="InterPro" id="IPR052575">
    <property type="entry name" value="SSU_processome_comp_20"/>
</dbReference>
<dbReference type="Pfam" id="PF23099">
    <property type="entry name" value="UTP20_C"/>
    <property type="match status" value="1"/>
</dbReference>
<evidence type="ECO:0000259" key="2">
    <source>
        <dbReference type="Pfam" id="PF07539"/>
    </source>
</evidence>
<dbReference type="InterPro" id="IPR057525">
    <property type="entry name" value="UTP20_C"/>
</dbReference>
<dbReference type="PANTHER" id="PTHR17695">
    <property type="entry name" value="SMALL SUBUNIT PROCESSOME COMPONENT 20 HOMOLOG"/>
    <property type="match status" value="1"/>
</dbReference>
<accession>A0A6J1SMN0</accession>
<dbReference type="PANTHER" id="PTHR17695:SF11">
    <property type="entry name" value="SMALL SUBUNIT PROCESSOME COMPONENT 20 HOMOLOG"/>
    <property type="match status" value="1"/>
</dbReference>
<dbReference type="InterPro" id="IPR011989">
    <property type="entry name" value="ARM-like"/>
</dbReference>
<keyword evidence="5" id="KW-1185">Reference proteome</keyword>
<dbReference type="Pfam" id="PF07539">
    <property type="entry name" value="UTP20_N"/>
    <property type="match status" value="1"/>
</dbReference>
<dbReference type="Gene3D" id="1.25.10.10">
    <property type="entry name" value="Leucine-rich Repeat Variant"/>
    <property type="match status" value="2"/>
</dbReference>
<evidence type="ECO:0000259" key="3">
    <source>
        <dbReference type="Pfam" id="PF20416"/>
    </source>
</evidence>
<sequence>MPPKHKERNTIRFLPFADRIANVNVDVIHRIGHRNEESTEDDIDSYFYQAIEKWNDMNCSQGWSEFRSEVKDVQTLAQLVLLRDRVVASLLNHLDRKDPLTVQSLLDVVVALARDLRQDFYPYYPDFLSKIVSYLNCKEAEVLEWSFHCLAYLFKFLWRCMVRNIGPVLSSLLPLLSSKRQKYIHYFAADSFAFLARKVKDQTAFLKLILSHLEEQPEDAEGCGRLVFSWLKGIKNQLHSCAQNVLLIIMQSLGNDCLSPDTLHNLFSHTLSHLVVEIHPGGLTYLWDAIQVTLKQFYSAWKSGKTEASDAIVRVLKVIHQLSNHCEAVHVTSPNTLVDLILSIYASPSQLPEIVLSELSAITAILLMSPSVRLPQDRTVKLSSKVLAKSPPHIILAFVKQVLSWSALDTLVLPRLLEIVASGFISGGDDGLGLQILAQLVHFKVPSLSQSYEHTPNNFLLDFTSASQSAGCDALDISSKFLAVLDTHGKMNPDDYLESFNEKIYALLVLPHVRPLNETKIQNILQKLLLFLCQDIKNTTSILESYNERNNERLKAEKLLSKLLLLFVVSLEAVIRMNGANKDLSSVFSVDLLLETLLPPSQLGCSQLCALRALNLYLRHVELTNIKDSGSFSLSIYENLKLNLTSPFHSVREITCRVMCQLPLAPELHSMFGLCLEAENTAATITEYRDKLQYFQKLSFEATQPSLIRHSSYKVAPLYFILGSLYVNFQLLWEPLQLLVTSYASGMTPADFWPVFHGHLTLATEQRDFTPLHNVAHEVDYDSTLVNDLHSSLNSVDDKPDHAHYRLLLWQATHSFPEVCEKKNRDIASYFLTFMEEEYYRSNAEVASVWDIKKHNNEDIPMDENCEHTEAKEEESGDDDERGENEEDHDDENEDSTDATKQRKKKKSDLDPETNSDEKPSVRLLTRTLLAHLGLLSKMRAPLVMYREPELNRVYHDLLSHKNPDIQKAALECVLTYKHKYLVPYSQHLFSLIDNKSFKNEVTKFRIDKDSGIIQEEHRPQLIPIVMKLVYSKMVAKTGMRTGGKAGPAMRRALVFRFLAGCHEEEMLIFVKMAFRFFDKYLNENVALMVESIQSNIDLEKVIPPRRLQSVVNLLAVVQERFGGLMGNRLLSLTLQLLTCVGATVDGILQKRDEIHAGFLNILRGLRTSCIDVLTQFFDRFEAYPWTACEIDTVLRVFVSPLVDRLPIEGVHSPTALMKLFVVWSQHPRYFILFGTHAQNSMSTNPLSAIMKLLLGPKTNQTVCGSIMEILENLLTLKDHKQIDENDMEVDETHLEERAPRIQVSHVLSLNESEINNLNLSQAVNLGSKLLFPHIRSILERFRIRLAANIKRGSGLNQQELLVLSYVSEFVRAPDTSATLAQLILPILTRRISTPHEDEENVLKMMNTLNHLVKNVKDPHIYIRPIAALFSCVNGVAGRKMLISLINTIAEATASLYKNLKEEMECLALVASNLNAYDKRWVEQPNFDTRLDAFKTIQTLLDEGKLSVDLGVIVIHHCFYVIRSDKDMSLRDSASHCLRRVAPMLSLQFSSDEAACKFLVDTTILSLIRNSINKDSSENLHSEGVLLLGVMARECGMLHPVLRDLNLLTNKLDVEVDFFENLEHLQLHRKTRAILKFCEVFLSLEKPPTTRTLTQFILPLVSQFISSEKYASKNSLVDAAVKAISVVSRLLPWHQYEALLRYYLGRLRMSSLFQKQLVRIVMNILDAFHFDLSKAQVKKMVDGQAPSSSQAVSVAKEKANDTSDFLSSDEGKLNGIEENGDHSVIADLEEEMDVEENKDDEVEMETEENEPQQIKFAVERQIVLCPSAATRVIQTITHGLLPQLHRALIARTLIESVHKVNKKQIRSTYHDRDAEEEEVVRVPMALAVVKLLQRLPKEMLVKNLPGVLIKLCTFLKSRLDSVRRVTRETLQKVMISLGPSFLSTLLREMTALLTRGFEVHVLVFSIHSVLIALKEVFAAGDIDESLPYIIEVCKLDLFGAAAEEKEEGKVASKLHEAKSIKSYNTLHVTAQFVSESHLTNLLIPFKEIIQSAHSHKIVNKASECLRQIVSGLSENALVSASGLLIFAVGVASECIPALSLKQRKHEKTLKQKEIEARRRPDCFIIKEAPKQRTGITSSDAARVAARMNAHLFVEFGLRLIYFLLKHEKLKESGEDVRPLIDPVIPLFKSCLSSEHVKLSIISLQCLSWLLRIDLPSLRDNIADITSSIFGLLHKFAAAGLSKGDNFDLVVAAFKAVAVLVRDVKYHTLSQEQLKALLLYAEQDLSDANKHATAFALLKAILSRKLVVPEIHDVMDKVATLSITSDLPHVRVQARVVFHQFLMDYPLGKKLEGHLSFYLSQLNYELQPGRESALEMVNSVITSFPVHVLSNHSGLFFLMLGARLVNDDAPECRKMVAQCINKMLGRLSKNDRDRLFNISLLWLRDKQVSHRRLAAQLCGIFVVCEKETFRSHLSDLLPAVIAQFSYNATEEVNHEPGKFVRAPSKSFETPTIKSRHTEDLNSEEICNETKKNISETEKMRDHHVYQTLQLVIKICNYCPSWLSDSEFSDHVYNLTEHTQALLAHPHEWVRLSAAQILTHILNSLDMESLANSVNEDSTTAVKTQDKSKLGFFVENATSKLRSMILDHCAQFTPGVEVGQLLLLQVVKNLVIFADILKNTAGEEVVSGSSASNGTEMNERQKPLSLMWLVKRMRRVVNMEVVHAPKSTAMRTMVLNWTAAVVVKLGADCIRPVLHHLLAPIVREQSSDEPVPEGSPVANLRTLAKEVGSLIKKTVGHEYFIRTQTRLQTQITSVRAERKIKRKHEAVAEPEKAAKRKIQKQARKKESNKRRQLKLRGKKFKGKREVSLEDD</sequence>
<dbReference type="Pfam" id="PF20416">
    <property type="entry name" value="UTP20"/>
    <property type="match status" value="1"/>
</dbReference>
<name>A0A6J1SMN0_FRAOC</name>
<dbReference type="InterPro" id="IPR016024">
    <property type="entry name" value="ARM-type_fold"/>
</dbReference>
<gene>
    <name evidence="6" type="primary">LOC113207427</name>
</gene>
<dbReference type="GO" id="GO:0030686">
    <property type="term" value="C:90S preribosome"/>
    <property type="evidence" value="ECO:0007669"/>
    <property type="project" value="TreeGrafter"/>
</dbReference>
<dbReference type="Proteomes" id="UP000504606">
    <property type="component" value="Unplaced"/>
</dbReference>
<feature type="compositionally biased region" description="Basic residues" evidence="1">
    <location>
        <begin position="2832"/>
        <end position="2860"/>
    </location>
</feature>
<evidence type="ECO:0000313" key="5">
    <source>
        <dbReference type="Proteomes" id="UP000504606"/>
    </source>
</evidence>
<dbReference type="InterPro" id="IPR011430">
    <property type="entry name" value="UTP20_N"/>
</dbReference>